<dbReference type="InterPro" id="IPR021416">
    <property type="entry name" value="DUF3048_N"/>
</dbReference>
<protein>
    <submittedName>
        <fullName evidence="3">DUF3048 domain-containing protein</fullName>
    </submittedName>
</protein>
<dbReference type="RefSeq" id="WP_275119808.1">
    <property type="nucleotide sequence ID" value="NZ_JAOTPO010000014.1"/>
</dbReference>
<dbReference type="EMBL" id="JAOTPO010000014">
    <property type="protein sequence ID" value="MDE5415200.1"/>
    <property type="molecule type" value="Genomic_DNA"/>
</dbReference>
<evidence type="ECO:0000313" key="3">
    <source>
        <dbReference type="EMBL" id="MDE5415200.1"/>
    </source>
</evidence>
<organism evidence="3 4">
    <name type="scientific">Alkalihalobacterium chitinilyticum</name>
    <dbReference type="NCBI Taxonomy" id="2980103"/>
    <lineage>
        <taxon>Bacteria</taxon>
        <taxon>Bacillati</taxon>
        <taxon>Bacillota</taxon>
        <taxon>Bacilli</taxon>
        <taxon>Bacillales</taxon>
        <taxon>Bacillaceae</taxon>
        <taxon>Alkalihalobacterium</taxon>
    </lineage>
</organism>
<dbReference type="Gene3D" id="3.50.90.10">
    <property type="entry name" value="YerB-like"/>
    <property type="match status" value="1"/>
</dbReference>
<dbReference type="Pfam" id="PF11258">
    <property type="entry name" value="DUF3048"/>
    <property type="match status" value="1"/>
</dbReference>
<dbReference type="InterPro" id="IPR023158">
    <property type="entry name" value="YerB-like_sf"/>
</dbReference>
<proteinExistence type="predicted"/>
<evidence type="ECO:0000259" key="2">
    <source>
        <dbReference type="Pfam" id="PF17479"/>
    </source>
</evidence>
<accession>A0ABT5VIW6</accession>
<evidence type="ECO:0000313" key="4">
    <source>
        <dbReference type="Proteomes" id="UP001148125"/>
    </source>
</evidence>
<dbReference type="Pfam" id="PF17479">
    <property type="entry name" value="DUF3048_C"/>
    <property type="match status" value="1"/>
</dbReference>
<comment type="caution">
    <text evidence="3">The sequence shown here is derived from an EMBL/GenBank/DDBJ whole genome shotgun (WGS) entry which is preliminary data.</text>
</comment>
<dbReference type="Proteomes" id="UP001148125">
    <property type="component" value="Unassembled WGS sequence"/>
</dbReference>
<name>A0ABT5VIW6_9BACI</name>
<dbReference type="InterPro" id="IPR035328">
    <property type="entry name" value="DUF3048_C"/>
</dbReference>
<gene>
    <name evidence="3" type="ORF">N7Z68_17710</name>
</gene>
<dbReference type="SUPFAM" id="SSF159774">
    <property type="entry name" value="YerB-like"/>
    <property type="match status" value="1"/>
</dbReference>
<evidence type="ECO:0000259" key="1">
    <source>
        <dbReference type="Pfam" id="PF11258"/>
    </source>
</evidence>
<keyword evidence="4" id="KW-1185">Reference proteome</keyword>
<sequence>MKNSSKLLLTAMLAITISMTGCKKDKETVQDDPVKQEEPQEEVVEYETIFPLTGIPTDAAIDHRPFAVTINNHRQARPQSGLLEADVVYEVLSEYEITRLVAIYHSMEPEYVGPVRSARGYHIDLAKGYDAFFVSHGWSPDAKERLLIQNETDYLNGMEGNNDGALFKRSSDRKAPHNSYITYDNIVKGLEAKGYNLMGETAPLTFYEEDDVELEGSTAESVTIDYHNLYDVTYKYDEAKKTFSRYNGSYHAVDYATAEPLAIHNIFVVETKHEVIDEQGRRKIDLTSGGKGLLLQKGVAIEVDWVNKDGKLLPEKNGELVKFVPGQTWINIIPEKIEQRVIIEE</sequence>
<feature type="domain" description="DUF3048" evidence="2">
    <location>
        <begin position="222"/>
        <end position="330"/>
    </location>
</feature>
<dbReference type="PROSITE" id="PS51257">
    <property type="entry name" value="PROKAR_LIPOPROTEIN"/>
    <property type="match status" value="1"/>
</dbReference>
<feature type="domain" description="DUF3048" evidence="1">
    <location>
        <begin position="52"/>
        <end position="195"/>
    </location>
</feature>
<reference evidence="3" key="1">
    <citation type="submission" date="2024-05" db="EMBL/GenBank/DDBJ databases">
        <title>Alkalihalobacillus sp. strain MEB203 novel alkaliphilic bacterium from Lonar Lake, India.</title>
        <authorList>
            <person name="Joshi A."/>
            <person name="Thite S."/>
            <person name="Mengade P."/>
        </authorList>
    </citation>
    <scope>NUCLEOTIDE SEQUENCE</scope>
    <source>
        <strain evidence="3">MEB 203</strain>
    </source>
</reference>